<dbReference type="InterPro" id="IPR014718">
    <property type="entry name" value="GH-type_carb-bd"/>
</dbReference>
<keyword evidence="7" id="KW-0106">Calcium</keyword>
<dbReference type="InterPro" id="IPR006101">
    <property type="entry name" value="Glyco_hydro_2"/>
</dbReference>
<protein>
    <recommendedName>
        <fullName evidence="5 10">Beta-galactosidase</fullName>
        <ecNumber evidence="5 10">3.2.1.23</ecNumber>
    </recommendedName>
    <alternativeName>
        <fullName evidence="9 10">Lactase</fullName>
    </alternativeName>
</protein>
<feature type="domain" description="Beta galactosidase small chain/" evidence="11">
    <location>
        <begin position="815"/>
        <end position="1094"/>
    </location>
</feature>
<dbReference type="InterPro" id="IPR023230">
    <property type="entry name" value="Glyco_hydro_2_CS"/>
</dbReference>
<dbReference type="PANTHER" id="PTHR46323">
    <property type="entry name" value="BETA-GALACTOSIDASE"/>
    <property type="match status" value="1"/>
</dbReference>
<organism evidence="12 13">
    <name type="scientific">Segatella buccae</name>
    <dbReference type="NCBI Taxonomy" id="28126"/>
    <lineage>
        <taxon>Bacteria</taxon>
        <taxon>Pseudomonadati</taxon>
        <taxon>Bacteroidota</taxon>
        <taxon>Bacteroidia</taxon>
        <taxon>Bacteroidales</taxon>
        <taxon>Prevotellaceae</taxon>
        <taxon>Segatella</taxon>
    </lineage>
</organism>
<dbReference type="EMBL" id="UGTJ01000001">
    <property type="protein sequence ID" value="SUB80568.1"/>
    <property type="molecule type" value="Genomic_DNA"/>
</dbReference>
<dbReference type="PRINTS" id="PR00132">
    <property type="entry name" value="GLHYDRLASE2"/>
</dbReference>
<dbReference type="SUPFAM" id="SSF49785">
    <property type="entry name" value="Galactose-binding domain-like"/>
    <property type="match status" value="1"/>
</dbReference>
<comment type="cofactor">
    <cofactor evidence="2">
        <name>Ca(2+)</name>
        <dbReference type="ChEBI" id="CHEBI:29108"/>
    </cofactor>
</comment>
<dbReference type="InterPro" id="IPR004199">
    <property type="entry name" value="B-gal_small/dom_5"/>
</dbReference>
<dbReference type="GO" id="GO:0030246">
    <property type="term" value="F:carbohydrate binding"/>
    <property type="evidence" value="ECO:0007669"/>
    <property type="project" value="InterPro"/>
</dbReference>
<dbReference type="Gene3D" id="3.20.20.80">
    <property type="entry name" value="Glycosidases"/>
    <property type="match status" value="1"/>
</dbReference>
<evidence type="ECO:0000259" key="11">
    <source>
        <dbReference type="SMART" id="SM01038"/>
    </source>
</evidence>
<evidence type="ECO:0000256" key="2">
    <source>
        <dbReference type="ARBA" id="ARBA00001913"/>
    </source>
</evidence>
<dbReference type="Pfam" id="PF02929">
    <property type="entry name" value="Bgal_small_N"/>
    <property type="match status" value="1"/>
</dbReference>
<dbReference type="PANTHER" id="PTHR46323:SF2">
    <property type="entry name" value="BETA-GALACTOSIDASE"/>
    <property type="match status" value="1"/>
</dbReference>
<dbReference type="GO" id="GO:0004565">
    <property type="term" value="F:beta-galactosidase activity"/>
    <property type="evidence" value="ECO:0007669"/>
    <property type="project" value="UniProtKB-EC"/>
</dbReference>
<dbReference type="GO" id="GO:0009341">
    <property type="term" value="C:beta-galactosidase complex"/>
    <property type="evidence" value="ECO:0007669"/>
    <property type="project" value="InterPro"/>
</dbReference>
<dbReference type="Gene3D" id="2.60.120.260">
    <property type="entry name" value="Galactose-binding domain-like"/>
    <property type="match status" value="1"/>
</dbReference>
<dbReference type="InterPro" id="IPR011013">
    <property type="entry name" value="Gal_mutarotase_sf_dom"/>
</dbReference>
<dbReference type="InterPro" id="IPR017853">
    <property type="entry name" value="GH"/>
</dbReference>
<evidence type="ECO:0000256" key="8">
    <source>
        <dbReference type="ARBA" id="ARBA00023295"/>
    </source>
</evidence>
<dbReference type="InterPro" id="IPR006103">
    <property type="entry name" value="Glyco_hydro_2_cat"/>
</dbReference>
<gene>
    <name evidence="12" type="primary">lacZ_6</name>
    <name evidence="12" type="ORF">NCTC13063_01854</name>
</gene>
<dbReference type="Gene3D" id="2.60.40.10">
    <property type="entry name" value="Immunoglobulins"/>
    <property type="match status" value="2"/>
</dbReference>
<keyword evidence="8 10" id="KW-0326">Glycosidase</keyword>
<dbReference type="InterPro" id="IPR013783">
    <property type="entry name" value="Ig-like_fold"/>
</dbReference>
<dbReference type="InterPro" id="IPR006102">
    <property type="entry name" value="Ig-like_GH2"/>
</dbReference>
<dbReference type="InterPro" id="IPR036156">
    <property type="entry name" value="Beta-gal/glucu_dom_sf"/>
</dbReference>
<dbReference type="Gene3D" id="2.70.98.10">
    <property type="match status" value="1"/>
</dbReference>
<dbReference type="SMART" id="SM01038">
    <property type="entry name" value="Bgal_small_N"/>
    <property type="match status" value="1"/>
</dbReference>
<dbReference type="InterPro" id="IPR008979">
    <property type="entry name" value="Galactose-bd-like_sf"/>
</dbReference>
<dbReference type="Proteomes" id="UP000255283">
    <property type="component" value="Unassembled WGS sequence"/>
</dbReference>
<dbReference type="Pfam" id="PF02836">
    <property type="entry name" value="Glyco_hydro_2_C"/>
    <property type="match status" value="1"/>
</dbReference>
<proteinExistence type="inferred from homology"/>
<evidence type="ECO:0000256" key="4">
    <source>
        <dbReference type="ARBA" id="ARBA00011245"/>
    </source>
</evidence>
<evidence type="ECO:0000256" key="10">
    <source>
        <dbReference type="RuleBase" id="RU361154"/>
    </source>
</evidence>
<dbReference type="AlphaFoldDB" id="A0AAQ1UIA1"/>
<keyword evidence="6 10" id="KW-0378">Hydrolase</keyword>
<comment type="similarity">
    <text evidence="3 10">Belongs to the glycosyl hydrolase 2 family.</text>
</comment>
<sequence>MGVWRKFIIFATISPCREPCRFGIMARCRRRACNIINKNTHSMKQKRLLFLSLLTAATMATAQTGRPAAAPTWTEWHDLEINEVNRLPLHTEFFAFNGTEQNLSVDDKKQSKNFLSLDGLWKFKWVEHADQRPTDFYLPSLDDSSWATMPVPGNWELNGYGDPLYVNIGFAWRGHFNGVPPEVPVRDNHVGSYRRTIIVPDDWTRGKQVIAHFGSVTSNIYLYVNGRFAGYAEDSKVAAEFDITPYIKKGENLIAFQTFRWCDGSWDEDQDFWRLSGVARESYLYARDRQTHVNDLRVTPDLDANYTNGRLTVKTTYQGNVAVEYALSDADGKMVKSVTSLPKVSGNPLKGPKGKGHFHPIKEDTYVFDIPNVNQWTAETPYLYTLRVSLKEGDKVIETITRRVGFRKVEIKDGQLLVNGKPILIKGADRHEMDPDGGYVVSEARMIEDIKLMKRLNINAVRTCHYPDDPRWYDLCDRYGLYVVAEANQESHGLDKTEVIKSPLFGRQILERNQHNVAAHFNHPSIIVWSLGNETEDSPNFTAAYDWIKRQDTSRPVQFERAGTGRNTDIFCPMYMSPEGCERYAADPASTKPLIQCEYNHTMGNSGGNLAEYWQLVRKYPKFQGGFDWDFADQALRGRDAEGRTIYKYGGDYNDYDPSDNNFNCNGIVGPDRQLNPHAYELAYQYQDIWAEPVALEKGKISVRNEFFFRDLSNVRLEWELTQEGKTVKSGTLDRLDIAPGGTHEYTLPVDDSLPGDCFLNIRFRLKEAEPLMKAGQTIAYRQLAMPYHGYAISPAEPCHGAIKIIDKKGRPDIVLTGADGMTIRFDRQTGLLAEYTVGGKSLLGEGGTLKPNFWRAVTDNDMGANMHKKFAVWHHPEMKLTALTAVRDKGRKDLALVTAVYDLPQVKAGLTLRYAIGSMGKMLVTMNMTADTTAKAPDFFRYGLAMQLPYDMDRSRYFGRGPIENYSDRKECMPVGIYSQTADEQFFPYIRPQETGTKSDMRWWQQTDASGFGLRIEADQPFYASALHYDIDELDEGTEKKQRHPEQLKKSKFTNLFIDAEHYGVGGINSWGAWPLEPYRVHRGEKGLSLNLIPTFSPRGEGE</sequence>
<evidence type="ECO:0000313" key="13">
    <source>
        <dbReference type="Proteomes" id="UP000255283"/>
    </source>
</evidence>
<comment type="caution">
    <text evidence="12">The sequence shown here is derived from an EMBL/GenBank/DDBJ whole genome shotgun (WGS) entry which is preliminary data.</text>
</comment>
<evidence type="ECO:0000313" key="12">
    <source>
        <dbReference type="EMBL" id="SUB80568.1"/>
    </source>
</evidence>
<dbReference type="GO" id="GO:0005990">
    <property type="term" value="P:lactose catabolic process"/>
    <property type="evidence" value="ECO:0007669"/>
    <property type="project" value="TreeGrafter"/>
</dbReference>
<dbReference type="InterPro" id="IPR050347">
    <property type="entry name" value="Bact_Beta-galactosidase"/>
</dbReference>
<reference evidence="12 13" key="1">
    <citation type="submission" date="2018-06" db="EMBL/GenBank/DDBJ databases">
        <authorList>
            <consortium name="Pathogen Informatics"/>
            <person name="Doyle S."/>
        </authorList>
    </citation>
    <scope>NUCLEOTIDE SEQUENCE [LARGE SCALE GENOMIC DNA]</scope>
    <source>
        <strain evidence="12 13">NCTC13063</strain>
    </source>
</reference>
<dbReference type="SUPFAM" id="SSF74650">
    <property type="entry name" value="Galactose mutarotase-like"/>
    <property type="match status" value="1"/>
</dbReference>
<dbReference type="Pfam" id="PF16353">
    <property type="entry name" value="LacZ_4"/>
    <property type="match status" value="1"/>
</dbReference>
<dbReference type="SUPFAM" id="SSF51445">
    <property type="entry name" value="(Trans)glycosidases"/>
    <property type="match status" value="1"/>
</dbReference>
<dbReference type="EC" id="3.2.1.23" evidence="5 10"/>
<evidence type="ECO:0000256" key="5">
    <source>
        <dbReference type="ARBA" id="ARBA00012756"/>
    </source>
</evidence>
<dbReference type="Pfam" id="PF00703">
    <property type="entry name" value="Glyco_hydro_2"/>
    <property type="match status" value="1"/>
</dbReference>
<dbReference type="PROSITE" id="PS00719">
    <property type="entry name" value="GLYCOSYL_HYDROL_F2_1"/>
    <property type="match status" value="1"/>
</dbReference>
<name>A0AAQ1UIA1_9BACT</name>
<accession>A0AAQ1UIA1</accession>
<dbReference type="SUPFAM" id="SSF49303">
    <property type="entry name" value="beta-Galactosidase/glucuronidase domain"/>
    <property type="match status" value="2"/>
</dbReference>
<dbReference type="InterPro" id="IPR006104">
    <property type="entry name" value="Glyco_hydro_2_N"/>
</dbReference>
<dbReference type="Pfam" id="PF02837">
    <property type="entry name" value="Glyco_hydro_2_N"/>
    <property type="match status" value="1"/>
</dbReference>
<comment type="subunit">
    <text evidence="4">Monomer.</text>
</comment>
<evidence type="ECO:0000256" key="7">
    <source>
        <dbReference type="ARBA" id="ARBA00022837"/>
    </source>
</evidence>
<evidence type="ECO:0000256" key="6">
    <source>
        <dbReference type="ARBA" id="ARBA00022801"/>
    </source>
</evidence>
<evidence type="ECO:0000256" key="9">
    <source>
        <dbReference type="ARBA" id="ARBA00032230"/>
    </source>
</evidence>
<dbReference type="FunFam" id="3.20.20.80:FF:000121">
    <property type="entry name" value="Beta-galactosidase"/>
    <property type="match status" value="1"/>
</dbReference>
<dbReference type="InterPro" id="IPR032312">
    <property type="entry name" value="LacZ_4"/>
</dbReference>
<comment type="catalytic activity">
    <reaction evidence="1 10">
        <text>Hydrolysis of terminal non-reducing beta-D-galactose residues in beta-D-galactosides.</text>
        <dbReference type="EC" id="3.2.1.23"/>
    </reaction>
</comment>
<evidence type="ECO:0000256" key="1">
    <source>
        <dbReference type="ARBA" id="ARBA00001412"/>
    </source>
</evidence>
<evidence type="ECO:0000256" key="3">
    <source>
        <dbReference type="ARBA" id="ARBA00007401"/>
    </source>
</evidence>